<keyword evidence="3" id="KW-1185">Reference proteome</keyword>
<dbReference type="Proteomes" id="UP000825729">
    <property type="component" value="Unassembled WGS sequence"/>
</dbReference>
<organism evidence="2 3">
    <name type="scientific">Aristolochia fimbriata</name>
    <name type="common">White veined hardy Dutchman's pipe vine</name>
    <dbReference type="NCBI Taxonomy" id="158543"/>
    <lineage>
        <taxon>Eukaryota</taxon>
        <taxon>Viridiplantae</taxon>
        <taxon>Streptophyta</taxon>
        <taxon>Embryophyta</taxon>
        <taxon>Tracheophyta</taxon>
        <taxon>Spermatophyta</taxon>
        <taxon>Magnoliopsida</taxon>
        <taxon>Magnoliidae</taxon>
        <taxon>Piperales</taxon>
        <taxon>Aristolochiaceae</taxon>
        <taxon>Aristolochia</taxon>
    </lineage>
</organism>
<evidence type="ECO:0000313" key="2">
    <source>
        <dbReference type="EMBL" id="KAG9445970.1"/>
    </source>
</evidence>
<proteinExistence type="predicted"/>
<dbReference type="AlphaFoldDB" id="A0AAV7EAU9"/>
<evidence type="ECO:0008006" key="4">
    <source>
        <dbReference type="Google" id="ProtNLM"/>
    </source>
</evidence>
<keyword evidence="1" id="KW-0732">Signal</keyword>
<evidence type="ECO:0000256" key="1">
    <source>
        <dbReference type="SAM" id="SignalP"/>
    </source>
</evidence>
<protein>
    <recommendedName>
        <fullName evidence="4">Prolamin-like domain-containing protein</fullName>
    </recommendedName>
</protein>
<accession>A0AAV7EAU9</accession>
<comment type="caution">
    <text evidence="2">The sequence shown here is derived from an EMBL/GenBank/DDBJ whole genome shotgun (WGS) entry which is preliminary data.</text>
</comment>
<reference evidence="2 3" key="1">
    <citation type="submission" date="2021-07" db="EMBL/GenBank/DDBJ databases">
        <title>The Aristolochia fimbriata genome: insights into angiosperm evolution, floral development and chemical biosynthesis.</title>
        <authorList>
            <person name="Jiao Y."/>
        </authorList>
    </citation>
    <scope>NUCLEOTIDE SEQUENCE [LARGE SCALE GENOMIC DNA]</scope>
    <source>
        <strain evidence="2">IBCAS-2021</strain>
        <tissue evidence="2">Leaf</tissue>
    </source>
</reference>
<evidence type="ECO:0000313" key="3">
    <source>
        <dbReference type="Proteomes" id="UP000825729"/>
    </source>
</evidence>
<feature type="signal peptide" evidence="1">
    <location>
        <begin position="1"/>
        <end position="25"/>
    </location>
</feature>
<sequence>MGAISQMSVVLFMVVAASWVQPGAMESDEYFAPSISPVAESPSEVEAEQCYELLHIKLTEDPYCSRDSERIPETGKVVFSKECCKTIETVSSKPCWDHIWEVVGEKDLALYLTALKKYCANKLSALSPSAAEAPFPWPPLF</sequence>
<dbReference type="EMBL" id="JAINDJ010000005">
    <property type="protein sequence ID" value="KAG9445970.1"/>
    <property type="molecule type" value="Genomic_DNA"/>
</dbReference>
<feature type="chain" id="PRO_5043697936" description="Prolamin-like domain-containing protein" evidence="1">
    <location>
        <begin position="26"/>
        <end position="141"/>
    </location>
</feature>
<gene>
    <name evidence="2" type="ORF">H6P81_012098</name>
</gene>
<name>A0AAV7EAU9_ARIFI</name>